<dbReference type="InterPro" id="IPR014939">
    <property type="entry name" value="CDT1_Gemini-bd-like"/>
</dbReference>
<protein>
    <recommendedName>
        <fullName evidence="2">CDT1 Geminin-binding domain-containing protein</fullName>
    </recommendedName>
</protein>
<dbReference type="InterPro" id="IPR036390">
    <property type="entry name" value="WH_DNA-bd_sf"/>
</dbReference>
<reference evidence="3 4" key="1">
    <citation type="submission" date="2024-03" db="EMBL/GenBank/DDBJ databases">
        <title>Genome-scale model development and genomic sequencing of the oleaginous clade Lipomyces.</title>
        <authorList>
            <consortium name="Lawrence Berkeley National Laboratory"/>
            <person name="Czajka J.J."/>
            <person name="Han Y."/>
            <person name="Kim J."/>
            <person name="Mondo S.J."/>
            <person name="Hofstad B.A."/>
            <person name="Robles A."/>
            <person name="Haridas S."/>
            <person name="Riley R."/>
            <person name="LaButti K."/>
            <person name="Pangilinan J."/>
            <person name="Andreopoulos W."/>
            <person name="Lipzen A."/>
            <person name="Yan J."/>
            <person name="Wang M."/>
            <person name="Ng V."/>
            <person name="Grigoriev I.V."/>
            <person name="Spatafora J.W."/>
            <person name="Magnuson J.K."/>
            <person name="Baker S.E."/>
            <person name="Pomraning K.R."/>
        </authorList>
    </citation>
    <scope>NUCLEOTIDE SEQUENCE [LARGE SCALE GENOMIC DNA]</scope>
    <source>
        <strain evidence="3 4">Phaff 52-87</strain>
    </source>
</reference>
<sequence length="388" mass="42789">MPRATRSTTATTAAIKNEHQQQENQPPRKRARQQAPPAAFVEEYARKQARKDLTAFSFKPHKQMDFFSTVSASPSKAGAQLDKMKNERRLFEGLDEDEGGEGSELEKQVERVKLIFAALDTVLFMVYSGDVVGVQTSFLQVKADVERSCRRNFSLLELRQILGLYKDAYAVTKKSTGLDYILNFPSTITKRELTAPDFLRSRNRTFISLCAAFLQSAEKDKTIVAVPAAKLPESASPSSVVRQRQQVLKKDASQVQLLLRGESKFIPLPPPSTPGTTGPTLIKDRQSSLLARIKAKQADRATALSQRRLLTPAEQRRFNLLGKSCAPNSAIDVILHLASQSTAKPTHLPLRKLVEMIRDSVRVSGASVAGRGGVLSVEEATEMVEAVA</sequence>
<evidence type="ECO:0000259" key="2">
    <source>
        <dbReference type="Pfam" id="PF08839"/>
    </source>
</evidence>
<proteinExistence type="predicted"/>
<feature type="compositionally biased region" description="Low complexity" evidence="1">
    <location>
        <begin position="1"/>
        <end position="14"/>
    </location>
</feature>
<dbReference type="GeneID" id="90040398"/>
<name>A0ABR1FA06_9ASCO</name>
<dbReference type="EMBL" id="JBBJBU010000002">
    <property type="protein sequence ID" value="KAK7206655.1"/>
    <property type="molecule type" value="Genomic_DNA"/>
</dbReference>
<feature type="region of interest" description="Disordered" evidence="1">
    <location>
        <begin position="1"/>
        <end position="38"/>
    </location>
</feature>
<feature type="non-terminal residue" evidence="3">
    <location>
        <position position="388"/>
    </location>
</feature>
<dbReference type="RefSeq" id="XP_064769688.1">
    <property type="nucleotide sequence ID" value="XM_064914886.1"/>
</dbReference>
<comment type="caution">
    <text evidence="3">The sequence shown here is derived from an EMBL/GenBank/DDBJ whole genome shotgun (WGS) entry which is preliminary data.</text>
</comment>
<dbReference type="Pfam" id="PF08839">
    <property type="entry name" value="CDT1"/>
    <property type="match status" value="1"/>
</dbReference>
<dbReference type="Proteomes" id="UP001498771">
    <property type="component" value="Unassembled WGS sequence"/>
</dbReference>
<feature type="domain" description="CDT1 Geminin-binding" evidence="2">
    <location>
        <begin position="110"/>
        <end position="174"/>
    </location>
</feature>
<accession>A0ABR1FA06</accession>
<dbReference type="SUPFAM" id="SSF46785">
    <property type="entry name" value="Winged helix' DNA-binding domain"/>
    <property type="match status" value="1"/>
</dbReference>
<evidence type="ECO:0000313" key="4">
    <source>
        <dbReference type="Proteomes" id="UP001498771"/>
    </source>
</evidence>
<dbReference type="Gene3D" id="1.10.10.1420">
    <property type="entry name" value="DNA replication factor Cdt1, C-terminal WH domain"/>
    <property type="match status" value="1"/>
</dbReference>
<evidence type="ECO:0000256" key="1">
    <source>
        <dbReference type="SAM" id="MobiDB-lite"/>
    </source>
</evidence>
<evidence type="ECO:0000313" key="3">
    <source>
        <dbReference type="EMBL" id="KAK7206655.1"/>
    </source>
</evidence>
<dbReference type="InterPro" id="IPR038090">
    <property type="entry name" value="Cdt1_C_WH_dom_sf"/>
</dbReference>
<gene>
    <name evidence="3" type="ORF">BZA70DRAFT_309491</name>
</gene>
<organism evidence="3 4">
    <name type="scientific">Myxozyma melibiosi</name>
    <dbReference type="NCBI Taxonomy" id="54550"/>
    <lineage>
        <taxon>Eukaryota</taxon>
        <taxon>Fungi</taxon>
        <taxon>Dikarya</taxon>
        <taxon>Ascomycota</taxon>
        <taxon>Saccharomycotina</taxon>
        <taxon>Lipomycetes</taxon>
        <taxon>Lipomycetales</taxon>
        <taxon>Lipomycetaceae</taxon>
        <taxon>Myxozyma</taxon>
    </lineage>
</organism>
<keyword evidence="4" id="KW-1185">Reference proteome</keyword>